<feature type="compositionally biased region" description="Acidic residues" evidence="2">
    <location>
        <begin position="44"/>
        <end position="64"/>
    </location>
</feature>
<dbReference type="CDD" id="cd13665">
    <property type="entry name" value="PBP2_TRAP_Dctp3_4"/>
    <property type="match status" value="1"/>
</dbReference>
<accession>A0A7K3LX87</accession>
<keyword evidence="5" id="KW-1185">Reference proteome</keyword>
<dbReference type="PROSITE" id="PS51257">
    <property type="entry name" value="PROKAR_LIPOPROTEIN"/>
    <property type="match status" value="1"/>
</dbReference>
<protein>
    <recommendedName>
        <fullName evidence="6">C4-dicarboxylate ABC transporter substrate-binding protein</fullName>
    </recommendedName>
</protein>
<dbReference type="RefSeq" id="WP_162448280.1">
    <property type="nucleotide sequence ID" value="NZ_WLZY01000001.1"/>
</dbReference>
<dbReference type="AlphaFoldDB" id="A0A7K3LX87"/>
<sequence>MGGATRTWVPRALAAPLTLGLVLAGCAADDTNEPTTDQQAGADVDAEPGDEPADDAPDQPEDFGPEVTLTFGHPFPPTDPIQTTVWEPWVEEVRDATGGTVNIEIHAGGALAPAPQVYENTAVGAQDLGWTMPGYTPGRFPISQIIEAPFMFPDAQVATEAAWELWEEFPAFQEEFSDVHVLSMWAMDTGDLFTRDQPVQTLEDLAGLTIRSPAPLQSQALEAMGASAVSQPGPEIHDAVERGVIDGYKLANSATRVFDLGPSTGYRTACNCYTGAFVFVMSQLAWDSLSPAQQEALAELSGPDLGMRLAERHQSAADEVEAEYWPEHGVETIELPDEEFTRWRDAVGPVFDQWIDEREAEGVPGQQMADLLFDLAGF</sequence>
<evidence type="ECO:0000313" key="4">
    <source>
        <dbReference type="EMBL" id="NDL55580.1"/>
    </source>
</evidence>
<evidence type="ECO:0008006" key="6">
    <source>
        <dbReference type="Google" id="ProtNLM"/>
    </source>
</evidence>
<comment type="caution">
    <text evidence="4">The sequence shown here is derived from an EMBL/GenBank/DDBJ whole genome shotgun (WGS) entry which is preliminary data.</text>
</comment>
<dbReference type="InterPro" id="IPR018389">
    <property type="entry name" value="DctP_fam"/>
</dbReference>
<dbReference type="GO" id="GO:0055085">
    <property type="term" value="P:transmembrane transport"/>
    <property type="evidence" value="ECO:0007669"/>
    <property type="project" value="InterPro"/>
</dbReference>
<dbReference type="Proteomes" id="UP000460435">
    <property type="component" value="Unassembled WGS sequence"/>
</dbReference>
<organism evidence="4 5">
    <name type="scientific">Phytoactinopolyspora mesophila</name>
    <dbReference type="NCBI Taxonomy" id="2650750"/>
    <lineage>
        <taxon>Bacteria</taxon>
        <taxon>Bacillati</taxon>
        <taxon>Actinomycetota</taxon>
        <taxon>Actinomycetes</taxon>
        <taxon>Jiangellales</taxon>
        <taxon>Jiangellaceae</taxon>
        <taxon>Phytoactinopolyspora</taxon>
    </lineage>
</organism>
<feature type="region of interest" description="Disordered" evidence="2">
    <location>
        <begin position="28"/>
        <end position="67"/>
    </location>
</feature>
<evidence type="ECO:0000256" key="2">
    <source>
        <dbReference type="SAM" id="MobiDB-lite"/>
    </source>
</evidence>
<dbReference type="Pfam" id="PF03480">
    <property type="entry name" value="DctP"/>
    <property type="match status" value="1"/>
</dbReference>
<keyword evidence="1 3" id="KW-0732">Signal</keyword>
<evidence type="ECO:0000313" key="5">
    <source>
        <dbReference type="Proteomes" id="UP000460435"/>
    </source>
</evidence>
<proteinExistence type="predicted"/>
<reference evidence="4 5" key="1">
    <citation type="submission" date="2019-11" db="EMBL/GenBank/DDBJ databases">
        <authorList>
            <person name="Li X.-J."/>
            <person name="Feng X.-M."/>
        </authorList>
    </citation>
    <scope>NUCLEOTIDE SEQUENCE [LARGE SCALE GENOMIC DNA]</scope>
    <source>
        <strain evidence="4 5">XMNu-373</strain>
    </source>
</reference>
<gene>
    <name evidence="4" type="ORF">F7O44_00680</name>
</gene>
<evidence type="ECO:0000256" key="1">
    <source>
        <dbReference type="ARBA" id="ARBA00022729"/>
    </source>
</evidence>
<dbReference type="PANTHER" id="PTHR33376">
    <property type="match status" value="1"/>
</dbReference>
<dbReference type="InterPro" id="IPR038404">
    <property type="entry name" value="TRAP_DctP_sf"/>
</dbReference>
<dbReference type="EMBL" id="WLZY01000001">
    <property type="protein sequence ID" value="NDL55580.1"/>
    <property type="molecule type" value="Genomic_DNA"/>
</dbReference>
<evidence type="ECO:0000256" key="3">
    <source>
        <dbReference type="SAM" id="SignalP"/>
    </source>
</evidence>
<dbReference type="NCBIfam" id="NF037995">
    <property type="entry name" value="TRAP_S1"/>
    <property type="match status" value="1"/>
</dbReference>
<feature type="signal peptide" evidence="3">
    <location>
        <begin position="1"/>
        <end position="27"/>
    </location>
</feature>
<dbReference type="Gene3D" id="3.40.190.170">
    <property type="entry name" value="Bacterial extracellular solute-binding protein, family 7"/>
    <property type="match status" value="1"/>
</dbReference>
<feature type="chain" id="PRO_5039520153" description="C4-dicarboxylate ABC transporter substrate-binding protein" evidence="3">
    <location>
        <begin position="28"/>
        <end position="378"/>
    </location>
</feature>
<dbReference type="PANTHER" id="PTHR33376:SF15">
    <property type="entry name" value="BLL6794 PROTEIN"/>
    <property type="match status" value="1"/>
</dbReference>
<name>A0A7K3LX87_9ACTN</name>